<dbReference type="InterPro" id="IPR003903">
    <property type="entry name" value="UIM_dom"/>
</dbReference>
<feature type="region of interest" description="Disordered" evidence="1">
    <location>
        <begin position="442"/>
        <end position="481"/>
    </location>
</feature>
<accession>A0A0E0H790</accession>
<dbReference type="Proteomes" id="UP000006591">
    <property type="component" value="Chromosome 4"/>
</dbReference>
<evidence type="ECO:0000256" key="1">
    <source>
        <dbReference type="SAM" id="MobiDB-lite"/>
    </source>
</evidence>
<dbReference type="InterPro" id="IPR006577">
    <property type="entry name" value="UAS"/>
</dbReference>
<dbReference type="PANTHER" id="PTHR23322:SF6">
    <property type="entry name" value="UBX DOMAIN-CONTAINING PROTEIN 7"/>
    <property type="match status" value="1"/>
</dbReference>
<dbReference type="GO" id="GO:0043130">
    <property type="term" value="F:ubiquitin binding"/>
    <property type="evidence" value="ECO:0007669"/>
    <property type="project" value="TreeGrafter"/>
</dbReference>
<dbReference type="Gene3D" id="3.40.30.10">
    <property type="entry name" value="Glutaredoxin"/>
    <property type="match status" value="1"/>
</dbReference>
<dbReference type="InterPro" id="IPR050730">
    <property type="entry name" value="UBX_domain-protein"/>
</dbReference>
<dbReference type="PANTHER" id="PTHR23322">
    <property type="entry name" value="FAS-ASSOCIATED PROTEIN"/>
    <property type="match status" value="1"/>
</dbReference>
<name>A0A0E0H790_ORYNI</name>
<dbReference type="Pfam" id="PF00789">
    <property type="entry name" value="UBX"/>
    <property type="match status" value="1"/>
</dbReference>
<organism evidence="3">
    <name type="scientific">Oryza nivara</name>
    <name type="common">Indian wild rice</name>
    <name type="synonym">Oryza sativa f. spontanea</name>
    <dbReference type="NCBI Taxonomy" id="4536"/>
    <lineage>
        <taxon>Eukaryota</taxon>
        <taxon>Viridiplantae</taxon>
        <taxon>Streptophyta</taxon>
        <taxon>Embryophyta</taxon>
        <taxon>Tracheophyta</taxon>
        <taxon>Spermatophyta</taxon>
        <taxon>Magnoliopsida</taxon>
        <taxon>Liliopsida</taxon>
        <taxon>Poales</taxon>
        <taxon>Poaceae</taxon>
        <taxon>BOP clade</taxon>
        <taxon>Oryzoideae</taxon>
        <taxon>Oryzeae</taxon>
        <taxon>Oryzinae</taxon>
        <taxon>Oryza</taxon>
    </lineage>
</organism>
<dbReference type="SUPFAM" id="SSF46934">
    <property type="entry name" value="UBA-like"/>
    <property type="match status" value="1"/>
</dbReference>
<protein>
    <recommendedName>
        <fullName evidence="2">UBX domain-containing protein</fullName>
    </recommendedName>
</protein>
<dbReference type="eggNOG" id="KOG1364">
    <property type="taxonomic scope" value="Eukaryota"/>
</dbReference>
<dbReference type="PROSITE" id="PS50033">
    <property type="entry name" value="UBX"/>
    <property type="match status" value="1"/>
</dbReference>
<dbReference type="GO" id="GO:0005634">
    <property type="term" value="C:nucleus"/>
    <property type="evidence" value="ECO:0007669"/>
    <property type="project" value="TreeGrafter"/>
</dbReference>
<dbReference type="Gene3D" id="6.10.140.100">
    <property type="match status" value="1"/>
</dbReference>
<dbReference type="EnsemblPlants" id="ONIVA04G27590.1">
    <property type="protein sequence ID" value="ONIVA04G27590.1"/>
    <property type="gene ID" value="ONIVA04G27590"/>
</dbReference>
<evidence type="ECO:0000313" key="3">
    <source>
        <dbReference type="EnsemblPlants" id="ONIVA04G27590.1"/>
    </source>
</evidence>
<dbReference type="AlphaFoldDB" id="A0A0E0H790"/>
<dbReference type="SUPFAM" id="SSF54236">
    <property type="entry name" value="Ubiquitin-like"/>
    <property type="match status" value="1"/>
</dbReference>
<reference evidence="3" key="1">
    <citation type="submission" date="2015-04" db="UniProtKB">
        <authorList>
            <consortium name="EnsemblPlants"/>
        </authorList>
    </citation>
    <scope>IDENTIFICATION</scope>
    <source>
        <strain evidence="3">SL10</strain>
    </source>
</reference>
<evidence type="ECO:0000259" key="2">
    <source>
        <dbReference type="PROSITE" id="PS50033"/>
    </source>
</evidence>
<dbReference type="GO" id="GO:0043161">
    <property type="term" value="P:proteasome-mediated ubiquitin-dependent protein catabolic process"/>
    <property type="evidence" value="ECO:0007669"/>
    <property type="project" value="TreeGrafter"/>
</dbReference>
<keyword evidence="4" id="KW-1185">Reference proteome</keyword>
<dbReference type="Pfam" id="PF13899">
    <property type="entry name" value="Thioredoxin_7"/>
    <property type="match status" value="1"/>
</dbReference>
<dbReference type="InterPro" id="IPR036249">
    <property type="entry name" value="Thioredoxin-like_sf"/>
</dbReference>
<dbReference type="HOGENOM" id="CLU_021255_0_1_1"/>
<reference evidence="3" key="2">
    <citation type="submission" date="2018-04" db="EMBL/GenBank/DDBJ databases">
        <title>OnivRS2 (Oryza nivara Reference Sequence Version 2).</title>
        <authorList>
            <person name="Zhang J."/>
            <person name="Kudrna D."/>
            <person name="Lee S."/>
            <person name="Talag J."/>
            <person name="Rajasekar S."/>
            <person name="Welchert J."/>
            <person name="Hsing Y.-I."/>
            <person name="Wing R.A."/>
        </authorList>
    </citation>
    <scope>NUCLEOTIDE SEQUENCE [LARGE SCALE GENOMIC DNA]</scope>
    <source>
        <strain evidence="3">SL10</strain>
    </source>
</reference>
<dbReference type="CDD" id="cd01767">
    <property type="entry name" value="UBX"/>
    <property type="match status" value="1"/>
</dbReference>
<dbReference type="OMA" id="PAIFDCQ"/>
<dbReference type="Gene3D" id="3.10.20.90">
    <property type="entry name" value="Phosphatidylinositol 3-kinase Catalytic Subunit, Chain A, domain 1"/>
    <property type="match status" value="1"/>
</dbReference>
<dbReference type="STRING" id="4536.A0A0E0H790"/>
<dbReference type="SUPFAM" id="SSF52833">
    <property type="entry name" value="Thioredoxin-like"/>
    <property type="match status" value="1"/>
</dbReference>
<evidence type="ECO:0000313" key="4">
    <source>
        <dbReference type="Proteomes" id="UP000006591"/>
    </source>
</evidence>
<dbReference type="Gene3D" id="1.10.8.10">
    <property type="entry name" value="DNA helicase RuvA subunit, C-terminal domain"/>
    <property type="match status" value="1"/>
</dbReference>
<proteinExistence type="predicted"/>
<dbReference type="InterPro" id="IPR029071">
    <property type="entry name" value="Ubiquitin-like_domsf"/>
</dbReference>
<sequence>MGPFFPSKPYSPQHLPSPILYFPIASHRTFALVSSYSPRTFPLPLSPTSPTLLAVPPNPTNRRAREGPIPDFAAMAGAPPTEAEKESLVTSFLEIAAGQTPETATQFLQMTSWHLEEALQLFYIDGEAALAAHPAPSPAAAAEAAAAAVAAAAEVEDAMRFAPPPAAALGDGMLQGLGEEEDVRAPLPTKRETLYGDAPMVVVRPNSTVAFRNFEEESRQSAVWDSEQNAASSSRDNLAALYRPPFALMFNGPFDKAKLEASVLDKWLLINLQSTEEFSSHMFLLLSVSFMKLNRDTWANEAVAQTIRSNFIFWQVYHDTSEGRKVCTYYNLVSVPAILLIDPITGQKMRGWNGMIHPDRLLEDLMPYLDKGPKEHHAAQPQKRPRKVDQETSIGKQGSGYVRCISRLTKSTCSQFHFFVGKTPVPVVATEDEDEELARAVAASLEESKGSDTSEEKIEPEVENEPSLSAKLNYPPLPEEPKGSRELLCRVAIRLPDGRRIQRNFLHTDPIKLLWSFCYPQVEDGDKKAFHFVQPIPRASTNLEYESDKTFKEAGLANSMINLLWD</sequence>
<feature type="region of interest" description="Disordered" evidence="1">
    <location>
        <begin position="372"/>
        <end position="394"/>
    </location>
</feature>
<feature type="domain" description="UBX" evidence="2">
    <location>
        <begin position="484"/>
        <end position="564"/>
    </location>
</feature>
<dbReference type="Gramene" id="ONIVA04G27590.1">
    <property type="protein sequence ID" value="ONIVA04G27590.1"/>
    <property type="gene ID" value="ONIVA04G27590"/>
</dbReference>
<dbReference type="PROSITE" id="PS50330">
    <property type="entry name" value="UIM"/>
    <property type="match status" value="1"/>
</dbReference>
<dbReference type="InterPro" id="IPR009060">
    <property type="entry name" value="UBA-like_sf"/>
</dbReference>
<dbReference type="Pfam" id="PF14555">
    <property type="entry name" value="UBA_4"/>
    <property type="match status" value="1"/>
</dbReference>
<dbReference type="SMART" id="SM00594">
    <property type="entry name" value="UAS"/>
    <property type="match status" value="1"/>
</dbReference>
<feature type="compositionally biased region" description="Basic and acidic residues" evidence="1">
    <location>
        <begin position="446"/>
        <end position="460"/>
    </location>
</feature>
<dbReference type="InterPro" id="IPR001012">
    <property type="entry name" value="UBX_dom"/>
</dbReference>
<dbReference type="CDD" id="cd02958">
    <property type="entry name" value="UAS"/>
    <property type="match status" value="1"/>
</dbReference>